<dbReference type="AlphaFoldDB" id="A0A8J2ZXF2"/>
<dbReference type="Proteomes" id="UP000656813">
    <property type="component" value="Unassembled WGS sequence"/>
</dbReference>
<accession>A0A8J2ZXF2</accession>
<comment type="cofactor">
    <cofactor evidence="1">
        <name>FAD</name>
        <dbReference type="ChEBI" id="CHEBI:57692"/>
    </cofactor>
</comment>
<dbReference type="NCBIfam" id="NF008425">
    <property type="entry name" value="PRK11259.1"/>
    <property type="match status" value="1"/>
</dbReference>
<reference evidence="6" key="2">
    <citation type="submission" date="2020-09" db="EMBL/GenBank/DDBJ databases">
        <authorList>
            <person name="Sun Q."/>
            <person name="Zhou Y."/>
        </authorList>
    </citation>
    <scope>NUCLEOTIDE SEQUENCE</scope>
    <source>
        <strain evidence="6">CGMCC 1.12777</strain>
    </source>
</reference>
<dbReference type="RefSeq" id="WP_188497928.1">
    <property type="nucleotide sequence ID" value="NZ_BMFV01000021.1"/>
</dbReference>
<evidence type="ECO:0000256" key="3">
    <source>
        <dbReference type="ARBA" id="ARBA00022827"/>
    </source>
</evidence>
<sequence length="379" mass="41944">MKQEIYDCIVVGAGTMGMAAGAFLAKQGVHTLLIDAFNPPHASSSHHGDTRMIRHAYGEGRQYVQLVKRAQQLWEELDHISDYKIFEKTGVLGIGAKDSPFLQETIEAAHKYDLPLEILTAQAMMERWPGITVPEHFIGCLEPDSGLLYSEHCIQAYKELALKHGAEMVSNAPVLAIDTSESNGVKVSTREATFYGKKVIVTVGAWAGKLFNHFALPIQPIRKVFGWFDAPKALYSSSHFPSFYIDEGTRMFYGFPVLNNTGLKIGRTDGGQPIDPDQHGQNFGVYDEDEGELRECLQTYLPASNETLLQGKTCLQTRSSDSHFIIDEHPEDSRVIIATGFSGHGFKFGSVIGEALSEIVINGSTQHDLSLFSLERFSK</sequence>
<dbReference type="SUPFAM" id="SSF54373">
    <property type="entry name" value="FAD-linked reductases, C-terminal domain"/>
    <property type="match status" value="1"/>
</dbReference>
<proteinExistence type="predicted"/>
<feature type="domain" description="FAD dependent oxidoreductase" evidence="5">
    <location>
        <begin position="7"/>
        <end position="358"/>
    </location>
</feature>
<evidence type="ECO:0000259" key="5">
    <source>
        <dbReference type="Pfam" id="PF01266"/>
    </source>
</evidence>
<dbReference type="InterPro" id="IPR006076">
    <property type="entry name" value="FAD-dep_OxRdtase"/>
</dbReference>
<dbReference type="PANTHER" id="PTHR10961">
    <property type="entry name" value="PEROXISOMAL SARCOSINE OXIDASE"/>
    <property type="match status" value="1"/>
</dbReference>
<dbReference type="InterPro" id="IPR045170">
    <property type="entry name" value="MTOX"/>
</dbReference>
<dbReference type="GO" id="GO:0008115">
    <property type="term" value="F:sarcosine oxidase activity"/>
    <property type="evidence" value="ECO:0007669"/>
    <property type="project" value="TreeGrafter"/>
</dbReference>
<keyword evidence="7" id="KW-1185">Reference proteome</keyword>
<keyword evidence="2" id="KW-0285">Flavoprotein</keyword>
<dbReference type="GO" id="GO:0005829">
    <property type="term" value="C:cytosol"/>
    <property type="evidence" value="ECO:0007669"/>
    <property type="project" value="TreeGrafter"/>
</dbReference>
<keyword evidence="4" id="KW-0560">Oxidoreductase</keyword>
<gene>
    <name evidence="6" type="primary">solA</name>
    <name evidence="6" type="ORF">GCM10007096_27220</name>
</gene>
<evidence type="ECO:0000256" key="1">
    <source>
        <dbReference type="ARBA" id="ARBA00001974"/>
    </source>
</evidence>
<dbReference type="Pfam" id="PF01266">
    <property type="entry name" value="DAO"/>
    <property type="match status" value="1"/>
</dbReference>
<keyword evidence="3" id="KW-0274">FAD</keyword>
<dbReference type="EMBL" id="BMFV01000021">
    <property type="protein sequence ID" value="GGH84350.1"/>
    <property type="molecule type" value="Genomic_DNA"/>
</dbReference>
<evidence type="ECO:0000313" key="7">
    <source>
        <dbReference type="Proteomes" id="UP000656813"/>
    </source>
</evidence>
<dbReference type="InterPro" id="IPR036188">
    <property type="entry name" value="FAD/NAD-bd_sf"/>
</dbReference>
<dbReference type="GO" id="GO:0050660">
    <property type="term" value="F:flavin adenine dinucleotide binding"/>
    <property type="evidence" value="ECO:0007669"/>
    <property type="project" value="InterPro"/>
</dbReference>
<dbReference type="PANTHER" id="PTHR10961:SF7">
    <property type="entry name" value="FAD DEPENDENT OXIDOREDUCTASE DOMAIN-CONTAINING PROTEIN"/>
    <property type="match status" value="1"/>
</dbReference>
<organism evidence="6 7">
    <name type="scientific">Pullulanibacillus pueri</name>
    <dbReference type="NCBI Taxonomy" id="1437324"/>
    <lineage>
        <taxon>Bacteria</taxon>
        <taxon>Bacillati</taxon>
        <taxon>Bacillota</taxon>
        <taxon>Bacilli</taxon>
        <taxon>Bacillales</taxon>
        <taxon>Sporolactobacillaceae</taxon>
        <taxon>Pullulanibacillus</taxon>
    </lineage>
</organism>
<reference evidence="6" key="1">
    <citation type="journal article" date="2014" name="Int. J. Syst. Evol. Microbiol.">
        <title>Complete genome sequence of Corynebacterium casei LMG S-19264T (=DSM 44701T), isolated from a smear-ripened cheese.</title>
        <authorList>
            <consortium name="US DOE Joint Genome Institute (JGI-PGF)"/>
            <person name="Walter F."/>
            <person name="Albersmeier A."/>
            <person name="Kalinowski J."/>
            <person name="Ruckert C."/>
        </authorList>
    </citation>
    <scope>NUCLEOTIDE SEQUENCE</scope>
    <source>
        <strain evidence="6">CGMCC 1.12777</strain>
    </source>
</reference>
<comment type="caution">
    <text evidence="6">The sequence shown here is derived from an EMBL/GenBank/DDBJ whole genome shotgun (WGS) entry which is preliminary data.</text>
</comment>
<name>A0A8J2ZXF2_9BACL</name>
<dbReference type="SUPFAM" id="SSF51905">
    <property type="entry name" value="FAD/NAD(P)-binding domain"/>
    <property type="match status" value="1"/>
</dbReference>
<evidence type="ECO:0000313" key="6">
    <source>
        <dbReference type="EMBL" id="GGH84350.1"/>
    </source>
</evidence>
<dbReference type="Gene3D" id="3.50.50.60">
    <property type="entry name" value="FAD/NAD(P)-binding domain"/>
    <property type="match status" value="1"/>
</dbReference>
<dbReference type="Gene3D" id="3.30.9.10">
    <property type="entry name" value="D-Amino Acid Oxidase, subunit A, domain 2"/>
    <property type="match status" value="1"/>
</dbReference>
<evidence type="ECO:0000256" key="2">
    <source>
        <dbReference type="ARBA" id="ARBA00022630"/>
    </source>
</evidence>
<protein>
    <submittedName>
        <fullName evidence="6">N-methyltryptophan oxidase</fullName>
    </submittedName>
</protein>
<evidence type="ECO:0000256" key="4">
    <source>
        <dbReference type="ARBA" id="ARBA00023002"/>
    </source>
</evidence>